<evidence type="ECO:0000256" key="2">
    <source>
        <dbReference type="SAM" id="SignalP"/>
    </source>
</evidence>
<accession>A0A4R7P191</accession>
<gene>
    <name evidence="3" type="ORF">DFR24_3649</name>
</gene>
<feature type="chain" id="PRO_5030099523" evidence="2">
    <location>
        <begin position="26"/>
        <end position="278"/>
    </location>
</feature>
<keyword evidence="2" id="KW-0732">Signal</keyword>
<evidence type="ECO:0000256" key="1">
    <source>
        <dbReference type="SAM" id="MobiDB-lite"/>
    </source>
</evidence>
<dbReference type="InterPro" id="IPR010846">
    <property type="entry name" value="AmiA-like"/>
</dbReference>
<feature type="signal peptide" evidence="2">
    <location>
        <begin position="1"/>
        <end position="25"/>
    </location>
</feature>
<feature type="region of interest" description="Disordered" evidence="1">
    <location>
        <begin position="257"/>
        <end position="278"/>
    </location>
</feature>
<dbReference type="AlphaFoldDB" id="A0A4R7P191"/>
<dbReference type="RefSeq" id="WP_133882808.1">
    <property type="nucleotide sequence ID" value="NZ_MWIN01000007.1"/>
</dbReference>
<comment type="caution">
    <text evidence="3">The sequence shown here is derived from an EMBL/GenBank/DDBJ whole genome shotgun (WGS) entry which is preliminary data.</text>
</comment>
<sequence>MRFGQRLATGWLLATGAAFSSGAQASTPVGDRVAFAAAQLAGERIPYVTGNLGGPHGPEEAGLPAVGLDCMTFVEAALMRAQQIHSADLQQRWLQQTRYDGNAPSYCTRAHYLSDWASRNAKQGWIVDVTRDIATAGAAPLQQHRWKRTWMSTHGLDPAGCTDAGDAPEPAAYIAPADYERIEAQVEPGDILTFVARDAGLDSVHVAIAQPGGGLAMASSISGGTVLKRSWVGYARERKKFLGLRVFRVRELPPDAGGNLSARPLPSAPAGAGAAHAP</sequence>
<dbReference type="Gene3D" id="2.30.260.10">
    <property type="entry name" value="putative xylanase like domain"/>
    <property type="match status" value="1"/>
</dbReference>
<reference evidence="3 4" key="1">
    <citation type="submission" date="2019-03" db="EMBL/GenBank/DDBJ databases">
        <title>Genomic Encyclopedia of Type Strains, Phase IV (KMG-IV): sequencing the most valuable type-strain genomes for metagenomic binning, comparative biology and taxonomic classification.</title>
        <authorList>
            <person name="Goeker M."/>
        </authorList>
    </citation>
    <scope>NUCLEOTIDE SEQUENCE [LARGE SCALE GENOMIC DNA]</scope>
    <source>
        <strain evidence="3 4">DSM 26377</strain>
    </source>
</reference>
<proteinExistence type="predicted"/>
<keyword evidence="4" id="KW-1185">Reference proteome</keyword>
<organism evidence="3 4">
    <name type="scientific">Panacagrimonas perspica</name>
    <dbReference type="NCBI Taxonomy" id="381431"/>
    <lineage>
        <taxon>Bacteria</taxon>
        <taxon>Pseudomonadati</taxon>
        <taxon>Pseudomonadota</taxon>
        <taxon>Gammaproteobacteria</taxon>
        <taxon>Nevskiales</taxon>
        <taxon>Nevskiaceae</taxon>
        <taxon>Panacagrimonas</taxon>
    </lineage>
</organism>
<evidence type="ECO:0000313" key="4">
    <source>
        <dbReference type="Proteomes" id="UP000295341"/>
    </source>
</evidence>
<dbReference type="InterPro" id="IPR038765">
    <property type="entry name" value="Papain-like_cys_pep_sf"/>
</dbReference>
<dbReference type="Proteomes" id="UP000295341">
    <property type="component" value="Unassembled WGS sequence"/>
</dbReference>
<dbReference type="OrthoDB" id="8740273at2"/>
<feature type="compositionally biased region" description="Low complexity" evidence="1">
    <location>
        <begin position="260"/>
        <end position="278"/>
    </location>
</feature>
<dbReference type="Pfam" id="PF07313">
    <property type="entry name" value="AmiA-like"/>
    <property type="match status" value="1"/>
</dbReference>
<dbReference type="EMBL" id="SOBT01000010">
    <property type="protein sequence ID" value="TDU26620.1"/>
    <property type="molecule type" value="Genomic_DNA"/>
</dbReference>
<dbReference type="Gene3D" id="1.10.3670.10">
    <property type="entry name" value="Putative xylanase like domain"/>
    <property type="match status" value="1"/>
</dbReference>
<dbReference type="SUPFAM" id="SSF54001">
    <property type="entry name" value="Cysteine proteinases"/>
    <property type="match status" value="1"/>
</dbReference>
<evidence type="ECO:0000313" key="3">
    <source>
        <dbReference type="EMBL" id="TDU26620.1"/>
    </source>
</evidence>
<name>A0A4R7P191_9GAMM</name>
<protein>
    <submittedName>
        <fullName evidence="3">Uncharacterized protein DUF1460</fullName>
    </submittedName>
</protein>